<dbReference type="NCBIfam" id="NF001490">
    <property type="entry name" value="PRK00346.1-4"/>
    <property type="match status" value="1"/>
</dbReference>
<feature type="domain" description="Survival protein SurE-like phosphatase/nucleotidase" evidence="10">
    <location>
        <begin position="3"/>
        <end position="183"/>
    </location>
</feature>
<evidence type="ECO:0000256" key="9">
    <source>
        <dbReference type="ARBA" id="ARBA00022801"/>
    </source>
</evidence>
<protein>
    <recommendedName>
        <fullName evidence="5">5'-nucleotidase</fullName>
        <ecNumber evidence="5">3.1.3.5</ecNumber>
    </recommendedName>
</protein>
<name>A0A3B0YYZ2_9ZZZZ</name>
<proteinExistence type="inferred from homology"/>
<dbReference type="NCBIfam" id="TIGR00087">
    <property type="entry name" value="surE"/>
    <property type="match status" value="1"/>
</dbReference>
<evidence type="ECO:0000256" key="6">
    <source>
        <dbReference type="ARBA" id="ARBA00022490"/>
    </source>
</evidence>
<evidence type="ECO:0000256" key="2">
    <source>
        <dbReference type="ARBA" id="ARBA00001946"/>
    </source>
</evidence>
<dbReference type="GO" id="GO:0000166">
    <property type="term" value="F:nucleotide binding"/>
    <property type="evidence" value="ECO:0007669"/>
    <property type="project" value="UniProtKB-KW"/>
</dbReference>
<comment type="similarity">
    <text evidence="4">Belongs to the SurE nucleotidase family.</text>
</comment>
<accession>A0A3B0YYZ2</accession>
<organism evidence="11">
    <name type="scientific">hydrothermal vent metagenome</name>
    <dbReference type="NCBI Taxonomy" id="652676"/>
    <lineage>
        <taxon>unclassified sequences</taxon>
        <taxon>metagenomes</taxon>
        <taxon>ecological metagenomes</taxon>
    </lineage>
</organism>
<evidence type="ECO:0000256" key="3">
    <source>
        <dbReference type="ARBA" id="ARBA00004496"/>
    </source>
</evidence>
<dbReference type="EC" id="3.1.3.5" evidence="5"/>
<comment type="cofactor">
    <cofactor evidence="2">
        <name>Mg(2+)</name>
        <dbReference type="ChEBI" id="CHEBI:18420"/>
    </cofactor>
</comment>
<keyword evidence="9 11" id="KW-0378">Hydrolase</keyword>
<dbReference type="InterPro" id="IPR030048">
    <property type="entry name" value="SurE"/>
</dbReference>
<keyword evidence="8" id="KW-0547">Nucleotide-binding</keyword>
<comment type="subcellular location">
    <subcellularLocation>
        <location evidence="3">Cytoplasm</location>
    </subcellularLocation>
</comment>
<dbReference type="NCBIfam" id="NF001489">
    <property type="entry name" value="PRK00346.1-3"/>
    <property type="match status" value="1"/>
</dbReference>
<evidence type="ECO:0000256" key="8">
    <source>
        <dbReference type="ARBA" id="ARBA00022741"/>
    </source>
</evidence>
<sequence>MHILLSNDDGYQAPGLRILAKHLAVDHKVTVVAPDRNRSAASNSLTIELPIRAVTHDDGFISVDGTPTDCVHLAITGLLDKEPDMVIAGINAGANMGDDVLYSGTVAAATEGRFLGLPALAISLASHGPNMNFEPAAKIVVALVEKLEHSRLPANTILNINIPDKKEVVLNDIEITRLGNRHRAEPVVKAEDPRGKPVYWVGPPGAEQDAGPGTDFNAINEGRVSITPIHTDLTQHAALDSLKKWMGD</sequence>
<keyword evidence="6" id="KW-0963">Cytoplasm</keyword>
<reference evidence="11" key="1">
    <citation type="submission" date="2018-06" db="EMBL/GenBank/DDBJ databases">
        <authorList>
            <person name="Zhirakovskaya E."/>
        </authorList>
    </citation>
    <scope>NUCLEOTIDE SEQUENCE</scope>
</reference>
<dbReference type="Gene3D" id="3.40.1210.10">
    <property type="entry name" value="Survival protein SurE-like phosphatase/nucleotidase"/>
    <property type="match status" value="1"/>
</dbReference>
<dbReference type="GO" id="GO:0004309">
    <property type="term" value="F:exopolyphosphatase activity"/>
    <property type="evidence" value="ECO:0007669"/>
    <property type="project" value="TreeGrafter"/>
</dbReference>
<comment type="catalytic activity">
    <reaction evidence="1">
        <text>a ribonucleoside 5'-phosphate + H2O = a ribonucleoside + phosphate</text>
        <dbReference type="Rhea" id="RHEA:12484"/>
        <dbReference type="ChEBI" id="CHEBI:15377"/>
        <dbReference type="ChEBI" id="CHEBI:18254"/>
        <dbReference type="ChEBI" id="CHEBI:43474"/>
        <dbReference type="ChEBI" id="CHEBI:58043"/>
        <dbReference type="EC" id="3.1.3.5"/>
    </reaction>
</comment>
<dbReference type="SUPFAM" id="SSF64167">
    <property type="entry name" value="SurE-like"/>
    <property type="match status" value="1"/>
</dbReference>
<evidence type="ECO:0000256" key="4">
    <source>
        <dbReference type="ARBA" id="ARBA00011062"/>
    </source>
</evidence>
<gene>
    <name evidence="11" type="ORF">MNBD_GAMMA12-3472</name>
</gene>
<evidence type="ECO:0000256" key="7">
    <source>
        <dbReference type="ARBA" id="ARBA00022723"/>
    </source>
</evidence>
<evidence type="ECO:0000256" key="5">
    <source>
        <dbReference type="ARBA" id="ARBA00012643"/>
    </source>
</evidence>
<dbReference type="InterPro" id="IPR036523">
    <property type="entry name" value="SurE-like_sf"/>
</dbReference>
<dbReference type="GO" id="GO:0008253">
    <property type="term" value="F:5'-nucleotidase activity"/>
    <property type="evidence" value="ECO:0007669"/>
    <property type="project" value="UniProtKB-EC"/>
</dbReference>
<dbReference type="AlphaFoldDB" id="A0A3B0YYZ2"/>
<dbReference type="EMBL" id="UOFL01000212">
    <property type="protein sequence ID" value="VAW81183.1"/>
    <property type="molecule type" value="Genomic_DNA"/>
</dbReference>
<dbReference type="PANTHER" id="PTHR30457:SF12">
    <property type="entry name" value="5'_3'-NUCLEOTIDASE SURE"/>
    <property type="match status" value="1"/>
</dbReference>
<dbReference type="Pfam" id="PF01975">
    <property type="entry name" value="SurE"/>
    <property type="match status" value="1"/>
</dbReference>
<dbReference type="FunFam" id="3.40.1210.10:FF:000001">
    <property type="entry name" value="5'/3'-nucleotidase SurE"/>
    <property type="match status" value="1"/>
</dbReference>
<evidence type="ECO:0000313" key="11">
    <source>
        <dbReference type="EMBL" id="VAW81183.1"/>
    </source>
</evidence>
<evidence type="ECO:0000259" key="10">
    <source>
        <dbReference type="Pfam" id="PF01975"/>
    </source>
</evidence>
<dbReference type="GO" id="GO:0005737">
    <property type="term" value="C:cytoplasm"/>
    <property type="evidence" value="ECO:0007669"/>
    <property type="project" value="UniProtKB-SubCell"/>
</dbReference>
<dbReference type="PANTHER" id="PTHR30457">
    <property type="entry name" value="5'-NUCLEOTIDASE SURE"/>
    <property type="match status" value="1"/>
</dbReference>
<keyword evidence="7" id="KW-0479">Metal-binding</keyword>
<dbReference type="GO" id="GO:0008254">
    <property type="term" value="F:3'-nucleotidase activity"/>
    <property type="evidence" value="ECO:0007669"/>
    <property type="project" value="TreeGrafter"/>
</dbReference>
<dbReference type="GO" id="GO:0046872">
    <property type="term" value="F:metal ion binding"/>
    <property type="evidence" value="ECO:0007669"/>
    <property type="project" value="UniProtKB-KW"/>
</dbReference>
<evidence type="ECO:0000256" key="1">
    <source>
        <dbReference type="ARBA" id="ARBA00000815"/>
    </source>
</evidence>
<dbReference type="InterPro" id="IPR002828">
    <property type="entry name" value="SurE-like_Pase/nucleotidase"/>
</dbReference>
<dbReference type="HAMAP" id="MF_00060">
    <property type="entry name" value="SurE"/>
    <property type="match status" value="1"/>
</dbReference>